<reference evidence="3" key="1">
    <citation type="submission" date="2020-05" db="EMBL/GenBank/DDBJ databases">
        <title>Frigoriglobus tundricola gen. nov., sp. nov., a psychrotolerant cellulolytic planctomycete of the family Gemmataceae with two divergent copies of 16S rRNA gene.</title>
        <authorList>
            <person name="Kulichevskaya I.S."/>
            <person name="Ivanova A.A."/>
            <person name="Naumoff D.G."/>
            <person name="Beletsky A.V."/>
            <person name="Rijpstra W.I.C."/>
            <person name="Sinninghe Damste J.S."/>
            <person name="Mardanov A.V."/>
            <person name="Ravin N.V."/>
            <person name="Dedysh S.N."/>
        </authorList>
    </citation>
    <scope>NUCLEOTIDE SEQUENCE [LARGE SCALE GENOMIC DNA]</scope>
    <source>
        <strain evidence="3">PL17</strain>
    </source>
</reference>
<evidence type="ECO:0000313" key="3">
    <source>
        <dbReference type="Proteomes" id="UP000503447"/>
    </source>
</evidence>
<dbReference type="Proteomes" id="UP000503447">
    <property type="component" value="Chromosome"/>
</dbReference>
<keyword evidence="3" id="KW-1185">Reference proteome</keyword>
<evidence type="ECO:0000313" key="2">
    <source>
        <dbReference type="EMBL" id="QJW99130.1"/>
    </source>
</evidence>
<proteinExistence type="predicted"/>
<dbReference type="RefSeq" id="WP_171474154.1">
    <property type="nucleotide sequence ID" value="NZ_CP053452.2"/>
</dbReference>
<dbReference type="EMBL" id="CP053452">
    <property type="protein sequence ID" value="QJW99130.1"/>
    <property type="molecule type" value="Genomic_DNA"/>
</dbReference>
<keyword evidence="1" id="KW-0732">Signal</keyword>
<name>A0A6M5Z0H5_9BACT</name>
<evidence type="ECO:0008006" key="4">
    <source>
        <dbReference type="Google" id="ProtNLM"/>
    </source>
</evidence>
<gene>
    <name evidence="2" type="ORF">FTUN_6730</name>
</gene>
<evidence type="ECO:0000256" key="1">
    <source>
        <dbReference type="SAM" id="SignalP"/>
    </source>
</evidence>
<dbReference type="KEGG" id="ftj:FTUN_6730"/>
<protein>
    <recommendedName>
        <fullName evidence="4">SPOR domain-containing protein</fullName>
    </recommendedName>
</protein>
<organism evidence="2 3">
    <name type="scientific">Frigoriglobus tundricola</name>
    <dbReference type="NCBI Taxonomy" id="2774151"/>
    <lineage>
        <taxon>Bacteria</taxon>
        <taxon>Pseudomonadati</taxon>
        <taxon>Planctomycetota</taxon>
        <taxon>Planctomycetia</taxon>
        <taxon>Gemmatales</taxon>
        <taxon>Gemmataceae</taxon>
        <taxon>Frigoriglobus</taxon>
    </lineage>
</organism>
<dbReference type="AlphaFoldDB" id="A0A6M5Z0H5"/>
<sequence>MRLSFAAAVAALALLLCPMGTPPARAANLAPVGKRAAHKHYRLYVAKKHKHFHLVHTYPNAKAAHRAAHKYHRKGYRTKIRAA</sequence>
<feature type="signal peptide" evidence="1">
    <location>
        <begin position="1"/>
        <end position="26"/>
    </location>
</feature>
<feature type="chain" id="PRO_5026964949" description="SPOR domain-containing protein" evidence="1">
    <location>
        <begin position="27"/>
        <end position="83"/>
    </location>
</feature>
<accession>A0A6M5Z0H5</accession>